<dbReference type="InterPro" id="IPR016064">
    <property type="entry name" value="NAD/diacylglycerol_kinase_sf"/>
</dbReference>
<dbReference type="PANTHER" id="PTHR20275">
    <property type="entry name" value="NAD KINASE"/>
    <property type="match status" value="1"/>
</dbReference>
<protein>
    <recommendedName>
        <fullName evidence="6">NAD kinase</fullName>
    </recommendedName>
</protein>
<dbReference type="HAMAP" id="MF_00361">
    <property type="entry name" value="NAD_kinase"/>
    <property type="match status" value="1"/>
</dbReference>
<reference evidence="5" key="1">
    <citation type="submission" date="2018-05" db="EMBL/GenBank/DDBJ databases">
        <authorList>
            <person name="Lanie J.A."/>
            <person name="Ng W.-L."/>
            <person name="Kazmierczak K.M."/>
            <person name="Andrzejewski T.M."/>
            <person name="Davidsen T.M."/>
            <person name="Wayne K.J."/>
            <person name="Tettelin H."/>
            <person name="Glass J.I."/>
            <person name="Rusch D."/>
            <person name="Podicherti R."/>
            <person name="Tsui H.-C.T."/>
            <person name="Winkler M.E."/>
        </authorList>
    </citation>
    <scope>NUCLEOTIDE SEQUENCE</scope>
</reference>
<dbReference type="InterPro" id="IPR017438">
    <property type="entry name" value="ATP-NAD_kinase_N"/>
</dbReference>
<dbReference type="SUPFAM" id="SSF111331">
    <property type="entry name" value="NAD kinase/diacylglycerol kinase-like"/>
    <property type="match status" value="1"/>
</dbReference>
<dbReference type="Pfam" id="PF01513">
    <property type="entry name" value="NAD_kinase"/>
    <property type="match status" value="1"/>
</dbReference>
<keyword evidence="4" id="KW-0520">NAD</keyword>
<accession>A0A382BTE4</accession>
<dbReference type="GO" id="GO:0006741">
    <property type="term" value="P:NADP+ biosynthetic process"/>
    <property type="evidence" value="ECO:0007669"/>
    <property type="project" value="InterPro"/>
</dbReference>
<dbReference type="GO" id="GO:0019674">
    <property type="term" value="P:NAD+ metabolic process"/>
    <property type="evidence" value="ECO:0007669"/>
    <property type="project" value="InterPro"/>
</dbReference>
<dbReference type="GO" id="GO:0003951">
    <property type="term" value="F:NAD+ kinase activity"/>
    <property type="evidence" value="ECO:0007669"/>
    <property type="project" value="InterPro"/>
</dbReference>
<evidence type="ECO:0000256" key="2">
    <source>
        <dbReference type="ARBA" id="ARBA00022777"/>
    </source>
</evidence>
<sequence length="283" mass="30681">MVLREESPEILEIINRLTDWLERRSISIVLEEQKEEGQASLDLNAYPVDLVIALGGDGTLLRAARTVVGTEIPVLGVNLGRLGFLTAFPDAELETGLMQVLDGNARLDHRFTLRAHIETEQDRTRDMFALNDIVVHTAGAARVTPLTLDVGSIPDREEVGSFAADGVIVATPTGSTAYSMSAGGPIMVPDVECIVITPICPHSLAVRPLVIPASREIRVRSLHPGAEHQVTVDGQVERPLGATEILVVAREEQSVALVRLPGQTFFGTLKKKLNWAARPPERA</sequence>
<organism evidence="5">
    <name type="scientific">marine metagenome</name>
    <dbReference type="NCBI Taxonomy" id="408172"/>
    <lineage>
        <taxon>unclassified sequences</taxon>
        <taxon>metagenomes</taxon>
        <taxon>ecological metagenomes</taxon>
    </lineage>
</organism>
<keyword evidence="1" id="KW-0808">Transferase</keyword>
<dbReference type="InterPro" id="IPR017437">
    <property type="entry name" value="ATP-NAD_kinase_PpnK-typ_C"/>
</dbReference>
<dbReference type="PANTHER" id="PTHR20275:SF0">
    <property type="entry name" value="NAD KINASE"/>
    <property type="match status" value="1"/>
</dbReference>
<evidence type="ECO:0000256" key="1">
    <source>
        <dbReference type="ARBA" id="ARBA00022679"/>
    </source>
</evidence>
<dbReference type="Pfam" id="PF20143">
    <property type="entry name" value="NAD_kinase_C"/>
    <property type="match status" value="1"/>
</dbReference>
<evidence type="ECO:0008006" key="6">
    <source>
        <dbReference type="Google" id="ProtNLM"/>
    </source>
</evidence>
<evidence type="ECO:0000313" key="5">
    <source>
        <dbReference type="EMBL" id="SVB16333.1"/>
    </source>
</evidence>
<name>A0A382BTE4_9ZZZZ</name>
<dbReference type="Gene3D" id="3.40.50.10330">
    <property type="entry name" value="Probable inorganic polyphosphate/atp-NAD kinase, domain 1"/>
    <property type="match status" value="1"/>
</dbReference>
<keyword evidence="3" id="KW-0521">NADP</keyword>
<keyword evidence="2" id="KW-0418">Kinase</keyword>
<evidence type="ECO:0000256" key="4">
    <source>
        <dbReference type="ARBA" id="ARBA00023027"/>
    </source>
</evidence>
<proteinExistence type="inferred from homology"/>
<dbReference type="EMBL" id="UINC01031001">
    <property type="protein sequence ID" value="SVB16333.1"/>
    <property type="molecule type" value="Genomic_DNA"/>
</dbReference>
<dbReference type="Gene3D" id="2.60.200.30">
    <property type="entry name" value="Probable inorganic polyphosphate/atp-NAD kinase, domain 2"/>
    <property type="match status" value="1"/>
</dbReference>
<dbReference type="AlphaFoldDB" id="A0A382BTE4"/>
<gene>
    <name evidence="5" type="ORF">METZ01_LOCUS169187</name>
</gene>
<dbReference type="InterPro" id="IPR002504">
    <property type="entry name" value="NADK"/>
</dbReference>
<evidence type="ECO:0000256" key="3">
    <source>
        <dbReference type="ARBA" id="ARBA00022857"/>
    </source>
</evidence>